<dbReference type="PROSITE" id="PS50109">
    <property type="entry name" value="HIS_KIN"/>
    <property type="match status" value="1"/>
</dbReference>
<keyword evidence="9" id="KW-0418">Kinase</keyword>
<keyword evidence="18" id="KW-1185">Reference proteome</keyword>
<evidence type="ECO:0000259" key="15">
    <source>
        <dbReference type="PROSITE" id="PS50109"/>
    </source>
</evidence>
<dbReference type="SUPFAM" id="SSF47384">
    <property type="entry name" value="Homodimeric domain of signal transducing histidine kinase"/>
    <property type="match status" value="1"/>
</dbReference>
<dbReference type="CDD" id="cd00082">
    <property type="entry name" value="HisKA"/>
    <property type="match status" value="1"/>
</dbReference>
<dbReference type="SMART" id="SM00388">
    <property type="entry name" value="HisKA"/>
    <property type="match status" value="1"/>
</dbReference>
<name>A0A845QZA5_9CLOT</name>
<dbReference type="EMBL" id="QXXA01000004">
    <property type="protein sequence ID" value="NBI05703.1"/>
    <property type="molecule type" value="Genomic_DNA"/>
</dbReference>
<feature type="domain" description="Histidine kinase" evidence="15">
    <location>
        <begin position="208"/>
        <end position="425"/>
    </location>
</feature>
<dbReference type="InterPro" id="IPR005467">
    <property type="entry name" value="His_kinase_dom"/>
</dbReference>
<organism evidence="17 18">
    <name type="scientific">Senegalia massiliensis</name>
    <dbReference type="NCBI Taxonomy" id="1720316"/>
    <lineage>
        <taxon>Bacteria</taxon>
        <taxon>Bacillati</taxon>
        <taxon>Bacillota</taxon>
        <taxon>Clostridia</taxon>
        <taxon>Eubacteriales</taxon>
        <taxon>Clostridiaceae</taxon>
        <taxon>Senegalia</taxon>
    </lineage>
</organism>
<keyword evidence="13 14" id="KW-0472">Membrane</keyword>
<dbReference type="InterPro" id="IPR003661">
    <property type="entry name" value="HisK_dim/P_dom"/>
</dbReference>
<evidence type="ECO:0000313" key="17">
    <source>
        <dbReference type="EMBL" id="NBI05703.1"/>
    </source>
</evidence>
<accession>A0A845QZA5</accession>
<proteinExistence type="predicted"/>
<dbReference type="Pfam" id="PF00672">
    <property type="entry name" value="HAMP"/>
    <property type="match status" value="1"/>
</dbReference>
<dbReference type="InterPro" id="IPR003660">
    <property type="entry name" value="HAMP_dom"/>
</dbReference>
<evidence type="ECO:0000259" key="16">
    <source>
        <dbReference type="PROSITE" id="PS50885"/>
    </source>
</evidence>
<reference evidence="17 18" key="1">
    <citation type="submission" date="2018-08" db="EMBL/GenBank/DDBJ databases">
        <title>Murine metabolic-syndrome-specific gut microbial biobank.</title>
        <authorList>
            <person name="Liu C."/>
        </authorList>
    </citation>
    <scope>NUCLEOTIDE SEQUENCE [LARGE SCALE GENOMIC DNA]</scope>
    <source>
        <strain evidence="17 18">583</strain>
    </source>
</reference>
<dbReference type="Pfam" id="PF02518">
    <property type="entry name" value="HATPase_c"/>
    <property type="match status" value="1"/>
</dbReference>
<dbReference type="Proteomes" id="UP000467132">
    <property type="component" value="Unassembled WGS sequence"/>
</dbReference>
<dbReference type="EC" id="2.7.13.3" evidence="3"/>
<keyword evidence="10" id="KW-0067">ATP-binding</keyword>
<dbReference type="Gene3D" id="3.30.565.10">
    <property type="entry name" value="Histidine kinase-like ATPase, C-terminal domain"/>
    <property type="match status" value="1"/>
</dbReference>
<feature type="transmembrane region" description="Helical" evidence="14">
    <location>
        <begin position="127"/>
        <end position="150"/>
    </location>
</feature>
<dbReference type="InterPro" id="IPR004358">
    <property type="entry name" value="Sig_transdc_His_kin-like_C"/>
</dbReference>
<dbReference type="SUPFAM" id="SSF55874">
    <property type="entry name" value="ATPase domain of HSP90 chaperone/DNA topoisomerase II/histidine kinase"/>
    <property type="match status" value="1"/>
</dbReference>
<evidence type="ECO:0000313" key="18">
    <source>
        <dbReference type="Proteomes" id="UP000467132"/>
    </source>
</evidence>
<dbReference type="Pfam" id="PF00512">
    <property type="entry name" value="HisKA"/>
    <property type="match status" value="1"/>
</dbReference>
<dbReference type="FunFam" id="3.30.565.10:FF:000006">
    <property type="entry name" value="Sensor histidine kinase WalK"/>
    <property type="match status" value="1"/>
</dbReference>
<dbReference type="InterPro" id="IPR036890">
    <property type="entry name" value="HATPase_C_sf"/>
</dbReference>
<dbReference type="PANTHER" id="PTHR45528:SF1">
    <property type="entry name" value="SENSOR HISTIDINE KINASE CPXA"/>
    <property type="match status" value="1"/>
</dbReference>
<dbReference type="AlphaFoldDB" id="A0A845QZA5"/>
<dbReference type="GO" id="GO:0005524">
    <property type="term" value="F:ATP binding"/>
    <property type="evidence" value="ECO:0007669"/>
    <property type="project" value="UniProtKB-KW"/>
</dbReference>
<dbReference type="Gene3D" id="6.10.340.10">
    <property type="match status" value="1"/>
</dbReference>
<evidence type="ECO:0000256" key="14">
    <source>
        <dbReference type="SAM" id="Phobius"/>
    </source>
</evidence>
<dbReference type="SMART" id="SM00387">
    <property type="entry name" value="HATPase_c"/>
    <property type="match status" value="1"/>
</dbReference>
<keyword evidence="4" id="KW-1003">Cell membrane</keyword>
<protein>
    <recommendedName>
        <fullName evidence="3">histidine kinase</fullName>
        <ecNumber evidence="3">2.7.13.3</ecNumber>
    </recommendedName>
</protein>
<evidence type="ECO:0000256" key="8">
    <source>
        <dbReference type="ARBA" id="ARBA00022741"/>
    </source>
</evidence>
<dbReference type="PROSITE" id="PS50885">
    <property type="entry name" value="HAMP"/>
    <property type="match status" value="1"/>
</dbReference>
<comment type="caution">
    <text evidence="17">The sequence shown here is derived from an EMBL/GenBank/DDBJ whole genome shotgun (WGS) entry which is preliminary data.</text>
</comment>
<comment type="catalytic activity">
    <reaction evidence="1">
        <text>ATP + protein L-histidine = ADP + protein N-phospho-L-histidine.</text>
        <dbReference type="EC" id="2.7.13.3"/>
    </reaction>
</comment>
<evidence type="ECO:0000256" key="11">
    <source>
        <dbReference type="ARBA" id="ARBA00022989"/>
    </source>
</evidence>
<keyword evidence="11 14" id="KW-1133">Transmembrane helix</keyword>
<keyword evidence="5" id="KW-0597">Phosphoprotein</keyword>
<evidence type="ECO:0000256" key="10">
    <source>
        <dbReference type="ARBA" id="ARBA00022840"/>
    </source>
</evidence>
<keyword evidence="12" id="KW-0902">Two-component regulatory system</keyword>
<dbReference type="GO" id="GO:0005886">
    <property type="term" value="C:plasma membrane"/>
    <property type="evidence" value="ECO:0007669"/>
    <property type="project" value="UniProtKB-SubCell"/>
</dbReference>
<evidence type="ECO:0000256" key="7">
    <source>
        <dbReference type="ARBA" id="ARBA00022692"/>
    </source>
</evidence>
<keyword evidence="6" id="KW-0808">Transferase</keyword>
<dbReference type="SUPFAM" id="SSF158472">
    <property type="entry name" value="HAMP domain-like"/>
    <property type="match status" value="1"/>
</dbReference>
<dbReference type="PRINTS" id="PR00344">
    <property type="entry name" value="BCTRLSENSOR"/>
</dbReference>
<dbReference type="CDD" id="cd06225">
    <property type="entry name" value="HAMP"/>
    <property type="match status" value="1"/>
</dbReference>
<evidence type="ECO:0000256" key="5">
    <source>
        <dbReference type="ARBA" id="ARBA00022553"/>
    </source>
</evidence>
<dbReference type="InterPro" id="IPR029151">
    <property type="entry name" value="Sensor-like_sf"/>
</dbReference>
<sequence>MLAKTNIIANDIDYYTNSNSNSIIYEITKNEVINYGKEINSRIIVVDEDGNVTIDSKEEFRGQEFEHKEINSALKGKNISNAYNFKEYGHLLYTSVPLIINGKIEGAVLTSTSIDNIFVRVNSIKNALYWISFLSVIFVAIISFILANIFSKPIQKFTNVILNMARGNLNQRVEIHSNDEFNQLANAFNIMSTKLDQVDIQRKDFVANVSHELRTPLSSIKLLSESLLHQDTVDEKVYKEFLSDIDSEIDRLNNIIDDLLSLVDLDKEKLNLNYKVTYINHLLEKIISRLKPISEEKNIELNYIEKAKIQLNIDKNKIQQAIINIIHNAIKYTHENGNVDVILYSDNKNAIIEIKDNGIGIPEKDLEHIFERFYRVDKARTRNTGGTGLGLSIANQIITLHQGNIEVKSEINKGTKFYIKLPLDNNVSLD</sequence>
<keyword evidence="8" id="KW-0547">Nucleotide-binding</keyword>
<evidence type="ECO:0000256" key="4">
    <source>
        <dbReference type="ARBA" id="ARBA00022475"/>
    </source>
</evidence>
<evidence type="ECO:0000256" key="3">
    <source>
        <dbReference type="ARBA" id="ARBA00012438"/>
    </source>
</evidence>
<evidence type="ECO:0000256" key="9">
    <source>
        <dbReference type="ARBA" id="ARBA00022777"/>
    </source>
</evidence>
<feature type="domain" description="HAMP" evidence="16">
    <location>
        <begin position="148"/>
        <end position="200"/>
    </location>
</feature>
<dbReference type="CDD" id="cd00075">
    <property type="entry name" value="HATPase"/>
    <property type="match status" value="1"/>
</dbReference>
<evidence type="ECO:0000256" key="12">
    <source>
        <dbReference type="ARBA" id="ARBA00023012"/>
    </source>
</evidence>
<dbReference type="Gene3D" id="1.10.287.130">
    <property type="match status" value="1"/>
</dbReference>
<evidence type="ECO:0000256" key="2">
    <source>
        <dbReference type="ARBA" id="ARBA00004651"/>
    </source>
</evidence>
<evidence type="ECO:0000256" key="6">
    <source>
        <dbReference type="ARBA" id="ARBA00022679"/>
    </source>
</evidence>
<keyword evidence="7 14" id="KW-0812">Transmembrane</keyword>
<evidence type="ECO:0000256" key="1">
    <source>
        <dbReference type="ARBA" id="ARBA00000085"/>
    </source>
</evidence>
<dbReference type="SUPFAM" id="SSF103190">
    <property type="entry name" value="Sensory domain-like"/>
    <property type="match status" value="1"/>
</dbReference>
<dbReference type="FunFam" id="1.10.287.130:FF:000001">
    <property type="entry name" value="Two-component sensor histidine kinase"/>
    <property type="match status" value="1"/>
</dbReference>
<evidence type="ECO:0000256" key="13">
    <source>
        <dbReference type="ARBA" id="ARBA00023136"/>
    </source>
</evidence>
<dbReference type="GO" id="GO:0000155">
    <property type="term" value="F:phosphorelay sensor kinase activity"/>
    <property type="evidence" value="ECO:0007669"/>
    <property type="project" value="InterPro"/>
</dbReference>
<dbReference type="SMART" id="SM00304">
    <property type="entry name" value="HAMP"/>
    <property type="match status" value="1"/>
</dbReference>
<dbReference type="InterPro" id="IPR036097">
    <property type="entry name" value="HisK_dim/P_sf"/>
</dbReference>
<dbReference type="PANTHER" id="PTHR45528">
    <property type="entry name" value="SENSOR HISTIDINE KINASE CPXA"/>
    <property type="match status" value="1"/>
</dbReference>
<gene>
    <name evidence="17" type="ORF">D3Z33_02390</name>
</gene>
<dbReference type="InterPro" id="IPR003594">
    <property type="entry name" value="HATPase_dom"/>
</dbReference>
<dbReference type="OrthoDB" id="9813151at2"/>
<comment type="subcellular location">
    <subcellularLocation>
        <location evidence="2">Cell membrane</location>
        <topology evidence="2">Multi-pass membrane protein</topology>
    </subcellularLocation>
</comment>
<dbReference type="InterPro" id="IPR050398">
    <property type="entry name" value="HssS/ArlS-like"/>
</dbReference>